<keyword evidence="3" id="KW-1185">Reference proteome</keyword>
<accession>D2UY44</accession>
<organism evidence="3">
    <name type="scientific">Naegleria gruberi</name>
    <name type="common">Amoeba</name>
    <dbReference type="NCBI Taxonomy" id="5762"/>
    <lineage>
        <taxon>Eukaryota</taxon>
        <taxon>Discoba</taxon>
        <taxon>Heterolobosea</taxon>
        <taxon>Tetramitia</taxon>
        <taxon>Eutetramitia</taxon>
        <taxon>Vahlkampfiidae</taxon>
        <taxon>Naegleria</taxon>
    </lineage>
</organism>
<name>D2UY44_NAEGR</name>
<feature type="region of interest" description="Disordered" evidence="1">
    <location>
        <begin position="637"/>
        <end position="657"/>
    </location>
</feature>
<proteinExistence type="predicted"/>
<dbReference type="Proteomes" id="UP000006671">
    <property type="component" value="Unassembled WGS sequence"/>
</dbReference>
<evidence type="ECO:0000256" key="1">
    <source>
        <dbReference type="SAM" id="MobiDB-lite"/>
    </source>
</evidence>
<dbReference type="GeneID" id="8859052"/>
<protein>
    <submittedName>
        <fullName evidence="2">Predicted protein</fullName>
    </submittedName>
</protein>
<dbReference type="VEuPathDB" id="AmoebaDB:NAEGRDRAFT_61340"/>
<dbReference type="OrthoDB" id="10254072at2759"/>
<sequence length="838" mass="95675">MYAESGLKLEDLCDPVVLKKDDELFYGFWGQALNRSQRSKQSSSNAIKSIHHWKEVFFLQNDPRFQVEDKSKKKDENPPQEDKKKFMNMPSRFFCVTSSIDGELVKEGFKESEYYETRGDLLTWQCAIPCCKSFFRVKEDFRFEINQESGRAPPLKFQDKHHHTKKGEDGFSDSLFTSVSEEDFNFYSATGKTDYFKKKLYMDTPISGAVFHKGNSDKLIPTQIGEKRGAFYQFFSNKDVPEKFKNPENYQRPGSASRRVSSLYGKNNYVLGSLADIGKIAEQTSEGIKSGLNSRSLIERRDAVLQRYNLINTEDENNEEYNTDIHNNGIHLHNVNNNLKLLIENKSGDESRFQEFSEDVHVTLHSFAVNGEIDPSEEGYMEVTIIDPMIHYHQFYTDIHNSDDIVTERDIQEFRKNPVPIIPKDFTLVAGSTNVKFIISVQIYNLEDTIDEPFPVISFTSQVSPTIRRKREEDGIFVDSVIINAQDTLSNKVLKNMPVRGKVSVVVQPLLRKNTLITRVEEKPWQLVGEYNMRFLLGTPVKKSNLAQRPRTEGSLRRPHSQLPDISVASVRMLDFSLKTRDSVHSLKLRTIQEGDQGVKLGTVFVDMPISDFSTANPTIPVHQPEIKDDRKTASFFSASSSTNPTPSVTTPTVFNTPKSALASSPYEDPFNKKAMQYSDLLNSKVKSEEDIDLYNPKKQPVINRIFCESCRGVARPRAKMNATDEQWIKTSMIPFRTWTTKIKKAIQEEGRSLCILEIGAEQKLRTMSDTVLKQNSGAELIRINPKLRMVRGQKEVLKIPQGAEGQINIIEDPSASAAIKKIDQFLTEISERFNTRM</sequence>
<dbReference type="AlphaFoldDB" id="D2UY44"/>
<dbReference type="KEGG" id="ngr:NAEGRDRAFT_61340"/>
<gene>
    <name evidence="2" type="ORF">NAEGRDRAFT_61340</name>
</gene>
<dbReference type="OMA" id="KTRDSVH"/>
<evidence type="ECO:0000313" key="2">
    <source>
        <dbReference type="EMBL" id="EFC50729.1"/>
    </source>
</evidence>
<evidence type="ECO:0000313" key="3">
    <source>
        <dbReference type="Proteomes" id="UP000006671"/>
    </source>
</evidence>
<dbReference type="InParanoid" id="D2UY44"/>
<reference evidence="2 3" key="1">
    <citation type="journal article" date="2010" name="Cell">
        <title>The genome of Naegleria gruberi illuminates early eukaryotic versatility.</title>
        <authorList>
            <person name="Fritz-Laylin L.K."/>
            <person name="Prochnik S.E."/>
            <person name="Ginger M.L."/>
            <person name="Dacks J.B."/>
            <person name="Carpenter M.L."/>
            <person name="Field M.C."/>
            <person name="Kuo A."/>
            <person name="Paredez A."/>
            <person name="Chapman J."/>
            <person name="Pham J."/>
            <person name="Shu S."/>
            <person name="Neupane R."/>
            <person name="Cipriano M."/>
            <person name="Mancuso J."/>
            <person name="Tu H."/>
            <person name="Salamov A."/>
            <person name="Lindquist E."/>
            <person name="Shapiro H."/>
            <person name="Lucas S."/>
            <person name="Grigoriev I.V."/>
            <person name="Cande W.Z."/>
            <person name="Fulton C."/>
            <person name="Rokhsar D.S."/>
            <person name="Dawson S.C."/>
        </authorList>
    </citation>
    <scope>NUCLEOTIDE SEQUENCE [LARGE SCALE GENOMIC DNA]</scope>
    <source>
        <strain evidence="2 3">NEG-M</strain>
    </source>
</reference>
<dbReference type="EMBL" id="GG738845">
    <property type="protein sequence ID" value="EFC50729.1"/>
    <property type="molecule type" value="Genomic_DNA"/>
</dbReference>
<dbReference type="RefSeq" id="XP_002683473.1">
    <property type="nucleotide sequence ID" value="XM_002683427.1"/>
</dbReference>